<dbReference type="InterPro" id="IPR008906">
    <property type="entry name" value="HATC_C_dom"/>
</dbReference>
<organism evidence="2 3">
    <name type="scientific">Ladona fulva</name>
    <name type="common">Scarce chaser dragonfly</name>
    <name type="synonym">Libellula fulva</name>
    <dbReference type="NCBI Taxonomy" id="123851"/>
    <lineage>
        <taxon>Eukaryota</taxon>
        <taxon>Metazoa</taxon>
        <taxon>Ecdysozoa</taxon>
        <taxon>Arthropoda</taxon>
        <taxon>Hexapoda</taxon>
        <taxon>Insecta</taxon>
        <taxon>Pterygota</taxon>
        <taxon>Palaeoptera</taxon>
        <taxon>Odonata</taxon>
        <taxon>Epiprocta</taxon>
        <taxon>Anisoptera</taxon>
        <taxon>Libelluloidea</taxon>
        <taxon>Libellulidae</taxon>
        <taxon>Ladona</taxon>
    </lineage>
</organism>
<dbReference type="GO" id="GO:0046983">
    <property type="term" value="F:protein dimerization activity"/>
    <property type="evidence" value="ECO:0007669"/>
    <property type="project" value="InterPro"/>
</dbReference>
<dbReference type="InterPro" id="IPR012337">
    <property type="entry name" value="RNaseH-like_sf"/>
</dbReference>
<dbReference type="Pfam" id="PF05699">
    <property type="entry name" value="Dimer_Tnp_hAT"/>
    <property type="match status" value="1"/>
</dbReference>
<dbReference type="Proteomes" id="UP000792457">
    <property type="component" value="Unassembled WGS sequence"/>
</dbReference>
<accession>A0A8K0PA13</accession>
<dbReference type="AlphaFoldDB" id="A0A8K0PA13"/>
<comment type="caution">
    <text evidence="2">The sequence shown here is derived from an EMBL/GenBank/DDBJ whole genome shotgun (WGS) entry which is preliminary data.</text>
</comment>
<sequence>MQSGQCRQIGARVFMCQTHFKMASENWNCSLKNRRYRFLLDLGKELTQPNILRRPRNPISLQLPVNRAIEAMGVFAMGYTAEKTISTTSGQQQSHMDLATLKHTIGAKRELSPRSEIEKFDSFAAGVQQNREVRSGGSIQVNKYVDEPLLSRNSDPLKGWGARKTFHPELCDLAQRALCIVGSSVPGERFFLKAGQIIRDRHNKLAGKKVSQIKFLNSTM</sequence>
<dbReference type="PANTHER" id="PTHR47611">
    <property type="entry name" value="HAT DIMERISATION DOMAIN, C-TERMINAL"/>
    <property type="match status" value="1"/>
</dbReference>
<name>A0A8K0PA13_LADFU</name>
<protein>
    <recommendedName>
        <fullName evidence="1">HAT C-terminal dimerisation domain-containing protein</fullName>
    </recommendedName>
</protein>
<gene>
    <name evidence="2" type="ORF">J437_LFUL016250</name>
</gene>
<dbReference type="SUPFAM" id="SSF53098">
    <property type="entry name" value="Ribonuclease H-like"/>
    <property type="match status" value="1"/>
</dbReference>
<reference evidence="2" key="1">
    <citation type="submission" date="2013-04" db="EMBL/GenBank/DDBJ databases">
        <authorList>
            <person name="Qu J."/>
            <person name="Murali S.C."/>
            <person name="Bandaranaike D."/>
            <person name="Bellair M."/>
            <person name="Blankenburg K."/>
            <person name="Chao H."/>
            <person name="Dinh H."/>
            <person name="Doddapaneni H."/>
            <person name="Downs B."/>
            <person name="Dugan-Rocha S."/>
            <person name="Elkadiri S."/>
            <person name="Gnanaolivu R.D."/>
            <person name="Hernandez B."/>
            <person name="Javaid M."/>
            <person name="Jayaseelan J.C."/>
            <person name="Lee S."/>
            <person name="Li M."/>
            <person name="Ming W."/>
            <person name="Munidasa M."/>
            <person name="Muniz J."/>
            <person name="Nguyen L."/>
            <person name="Ongeri F."/>
            <person name="Osuji N."/>
            <person name="Pu L.-L."/>
            <person name="Puazo M."/>
            <person name="Qu C."/>
            <person name="Quiroz J."/>
            <person name="Raj R."/>
            <person name="Weissenberger G."/>
            <person name="Xin Y."/>
            <person name="Zou X."/>
            <person name="Han Y."/>
            <person name="Richards S."/>
            <person name="Worley K."/>
            <person name="Muzny D."/>
            <person name="Gibbs R."/>
        </authorList>
    </citation>
    <scope>NUCLEOTIDE SEQUENCE</scope>
    <source>
        <strain evidence="2">Sampled in the wild</strain>
    </source>
</reference>
<proteinExistence type="predicted"/>
<evidence type="ECO:0000313" key="3">
    <source>
        <dbReference type="Proteomes" id="UP000792457"/>
    </source>
</evidence>
<keyword evidence="3" id="KW-1185">Reference proteome</keyword>
<dbReference type="OrthoDB" id="1607513at2759"/>
<evidence type="ECO:0000313" key="2">
    <source>
        <dbReference type="EMBL" id="KAG8237438.1"/>
    </source>
</evidence>
<reference evidence="2" key="2">
    <citation type="submission" date="2017-10" db="EMBL/GenBank/DDBJ databases">
        <title>Ladona fulva Genome sequencing and assembly.</title>
        <authorList>
            <person name="Murali S."/>
            <person name="Richards S."/>
            <person name="Bandaranaike D."/>
            <person name="Bellair M."/>
            <person name="Blankenburg K."/>
            <person name="Chao H."/>
            <person name="Dinh H."/>
            <person name="Doddapaneni H."/>
            <person name="Dugan-Rocha S."/>
            <person name="Elkadiri S."/>
            <person name="Gnanaolivu R."/>
            <person name="Hernandez B."/>
            <person name="Skinner E."/>
            <person name="Javaid M."/>
            <person name="Lee S."/>
            <person name="Li M."/>
            <person name="Ming W."/>
            <person name="Munidasa M."/>
            <person name="Muniz J."/>
            <person name="Nguyen L."/>
            <person name="Hughes D."/>
            <person name="Osuji N."/>
            <person name="Pu L.-L."/>
            <person name="Puazo M."/>
            <person name="Qu C."/>
            <person name="Quiroz J."/>
            <person name="Raj R."/>
            <person name="Weissenberger G."/>
            <person name="Xin Y."/>
            <person name="Zou X."/>
            <person name="Han Y."/>
            <person name="Worley K."/>
            <person name="Muzny D."/>
            <person name="Gibbs R."/>
        </authorList>
    </citation>
    <scope>NUCLEOTIDE SEQUENCE</scope>
    <source>
        <strain evidence="2">Sampled in the wild</strain>
    </source>
</reference>
<evidence type="ECO:0000259" key="1">
    <source>
        <dbReference type="Pfam" id="PF05699"/>
    </source>
</evidence>
<dbReference type="EMBL" id="KZ309170">
    <property type="protein sequence ID" value="KAG8237438.1"/>
    <property type="molecule type" value="Genomic_DNA"/>
</dbReference>
<dbReference type="PANTHER" id="PTHR47611:SF3">
    <property type="entry name" value="HAT C-TERMINAL DIMERISATION DOMAIN-CONTAINING PROTEIN"/>
    <property type="match status" value="1"/>
</dbReference>
<feature type="domain" description="HAT C-terminal dimerisation" evidence="1">
    <location>
        <begin position="141"/>
        <end position="219"/>
    </location>
</feature>